<gene>
    <name evidence="4" type="ORF">J5N97_006743</name>
</gene>
<keyword evidence="5" id="KW-1185">Reference proteome</keyword>
<proteinExistence type="predicted"/>
<reference evidence="4" key="2">
    <citation type="journal article" date="2022" name="Hortic Res">
        <title>The genome of Dioscorea zingiberensis sheds light on the biosynthesis, origin and evolution of the medicinally important diosgenin saponins.</title>
        <authorList>
            <person name="Li Y."/>
            <person name="Tan C."/>
            <person name="Li Z."/>
            <person name="Guo J."/>
            <person name="Li S."/>
            <person name="Chen X."/>
            <person name="Wang C."/>
            <person name="Dai X."/>
            <person name="Yang H."/>
            <person name="Song W."/>
            <person name="Hou L."/>
            <person name="Xu J."/>
            <person name="Tong Z."/>
            <person name="Xu A."/>
            <person name="Yuan X."/>
            <person name="Wang W."/>
            <person name="Yang Q."/>
            <person name="Chen L."/>
            <person name="Sun Z."/>
            <person name="Wang K."/>
            <person name="Pan B."/>
            <person name="Chen J."/>
            <person name="Bao Y."/>
            <person name="Liu F."/>
            <person name="Qi X."/>
            <person name="Gang D.R."/>
            <person name="Wen J."/>
            <person name="Li J."/>
        </authorList>
    </citation>
    <scope>NUCLEOTIDE SEQUENCE</scope>
    <source>
        <strain evidence="4">Dzin_1.0</strain>
    </source>
</reference>
<evidence type="ECO:0000259" key="2">
    <source>
        <dbReference type="Pfam" id="PF04782"/>
    </source>
</evidence>
<protein>
    <recommendedName>
        <fullName evidence="6">Nitrate regulatory gene2 protein</fullName>
    </recommendedName>
</protein>
<feature type="domain" description="DUF630" evidence="3">
    <location>
        <begin position="1"/>
        <end position="59"/>
    </location>
</feature>
<evidence type="ECO:0000256" key="1">
    <source>
        <dbReference type="SAM" id="MobiDB-lite"/>
    </source>
</evidence>
<comment type="caution">
    <text evidence="4">The sequence shown here is derived from an EMBL/GenBank/DDBJ whole genome shotgun (WGS) entry which is preliminary data.</text>
</comment>
<dbReference type="Pfam" id="PF04783">
    <property type="entry name" value="DUF630"/>
    <property type="match status" value="1"/>
</dbReference>
<dbReference type="PANTHER" id="PTHR21450:SF35">
    <property type="entry name" value="TRANSCRIPTION FACTOR, PUTATIVE (DUF630 AND DUF632)-RELATED"/>
    <property type="match status" value="1"/>
</dbReference>
<feature type="compositionally biased region" description="Low complexity" evidence="1">
    <location>
        <begin position="76"/>
        <end position="87"/>
    </location>
</feature>
<evidence type="ECO:0008006" key="6">
    <source>
        <dbReference type="Google" id="ProtNLM"/>
    </source>
</evidence>
<dbReference type="InterPro" id="IPR006867">
    <property type="entry name" value="DUF632"/>
</dbReference>
<evidence type="ECO:0000313" key="4">
    <source>
        <dbReference type="EMBL" id="KAJ0988387.1"/>
    </source>
</evidence>
<organism evidence="4 5">
    <name type="scientific">Dioscorea zingiberensis</name>
    <dbReference type="NCBI Taxonomy" id="325984"/>
    <lineage>
        <taxon>Eukaryota</taxon>
        <taxon>Viridiplantae</taxon>
        <taxon>Streptophyta</taxon>
        <taxon>Embryophyta</taxon>
        <taxon>Tracheophyta</taxon>
        <taxon>Spermatophyta</taxon>
        <taxon>Magnoliopsida</taxon>
        <taxon>Liliopsida</taxon>
        <taxon>Dioscoreales</taxon>
        <taxon>Dioscoreaceae</taxon>
        <taxon>Dioscorea</taxon>
    </lineage>
</organism>
<dbReference type="EMBL" id="JAGGNH010000001">
    <property type="protein sequence ID" value="KAJ0988387.1"/>
    <property type="molecule type" value="Genomic_DNA"/>
</dbReference>
<evidence type="ECO:0000259" key="3">
    <source>
        <dbReference type="Pfam" id="PF04783"/>
    </source>
</evidence>
<feature type="compositionally biased region" description="Basic and acidic residues" evidence="1">
    <location>
        <begin position="191"/>
        <end position="201"/>
    </location>
</feature>
<name>A0A9D5DDU8_9LILI</name>
<feature type="region of interest" description="Disordered" evidence="1">
    <location>
        <begin position="66"/>
        <end position="95"/>
    </location>
</feature>
<dbReference type="AlphaFoldDB" id="A0A9D5DDU8"/>
<feature type="region of interest" description="Disordered" evidence="1">
    <location>
        <begin position="182"/>
        <end position="202"/>
    </location>
</feature>
<dbReference type="PANTHER" id="PTHR21450">
    <property type="entry name" value="PROTEIN ALTERED PHOSPHATE STARVATION RESPONSE 1"/>
    <property type="match status" value="1"/>
</dbReference>
<dbReference type="InterPro" id="IPR006868">
    <property type="entry name" value="DUF630"/>
</dbReference>
<reference evidence="4" key="1">
    <citation type="submission" date="2021-03" db="EMBL/GenBank/DDBJ databases">
        <authorList>
            <person name="Li Z."/>
            <person name="Yang C."/>
        </authorList>
    </citation>
    <scope>NUCLEOTIDE SEQUENCE</scope>
    <source>
        <strain evidence="4">Dzin_1.0</strain>
        <tissue evidence="4">Leaf</tissue>
    </source>
</reference>
<dbReference type="Pfam" id="PF04782">
    <property type="entry name" value="DUF632"/>
    <property type="match status" value="1"/>
</dbReference>
<sequence length="719" mass="80618">MGSSGSKPEKNEALVLCKERTRYIKLAVDARYALSAAHLSYIQSLRNVGSALRRFAEAEILIESSLSTSEPDKSPSHSSYASPSPSRIPEHVGSPLSPRLSNLSYVRARRSNAVTVTINPAFDKFVGDEHIDFPLPPPPPPPGSSWDYFDPINVIENVGLVNGESSPNLTFSRWTGLREFKEEGLGPSVEEESKSSKKDVDVGNNDKFGSSVLNNDFGCRNVLGNSCSANDQERGQKLEHCNSNGSAEVLARITSSELKVEKSELEKEICTEMEDPSEFITHRAKDFLSSIKDIEHRFLRAAEAGNEVSRMLETCKIQLGSLSSTTGKSPVLLLLSVLHPGCCRTDDGSEDEYAQHGTKVVTWNRSISSRSSSSKNPLTAALKDDHSEKGSDFIEEFSMISGSHSSTLDRLYAWERKLWDEVKASETIRKAYDQKCIQLRHQFAKDMNSQVIDKTRAVVKDLHSRLRVALHAVDSISKRIEKLRDEELQPQLFELIQGLIRMWRAMLECHHSQYITISLAYHAKNSTLGLHSEPYRQALTNLRGEMDCFGASFANWVSAHKSYVEALNTWLQKCILQPRERRRGRKVPFSPRQFLAPPIFVLCHDWLGGINSLPSEELCNSIQGLLAELHAHACFEQKIEEKPVDKIPEELENSLKSAEKDNEEEDKLVRSSNLGAMQMSLTRMFDWLTKFSEASLKVCDDVKKGTENARVAYSNGRIR</sequence>
<dbReference type="OrthoDB" id="1871118at2759"/>
<evidence type="ECO:0000313" key="5">
    <source>
        <dbReference type="Proteomes" id="UP001085076"/>
    </source>
</evidence>
<dbReference type="Proteomes" id="UP001085076">
    <property type="component" value="Miscellaneous, Linkage group lg01"/>
</dbReference>
<feature type="domain" description="DUF632" evidence="2">
    <location>
        <begin position="288"/>
        <end position="630"/>
    </location>
</feature>
<accession>A0A9D5DDU8</accession>